<gene>
    <name evidence="2" type="ORF">ABS10_03575</name>
</gene>
<evidence type="ECO:0000256" key="1">
    <source>
        <dbReference type="SAM" id="Phobius"/>
    </source>
</evidence>
<keyword evidence="1" id="KW-1133">Transmembrane helix</keyword>
<keyword evidence="1" id="KW-0472">Membrane</keyword>
<dbReference type="EMBL" id="LICS01000001">
    <property type="protein sequence ID" value="KRO96437.1"/>
    <property type="molecule type" value="Genomic_DNA"/>
</dbReference>
<dbReference type="STRING" id="1655612.ABS10_03575"/>
<organism evidence="2 3">
    <name type="scientific">SAR86 cluster bacterium BACL1 MAG-120820-bin45</name>
    <dbReference type="NCBI Taxonomy" id="1655612"/>
    <lineage>
        <taxon>Bacteria</taxon>
        <taxon>Pseudomonadati</taxon>
        <taxon>Pseudomonadota</taxon>
        <taxon>Gammaproteobacteria</taxon>
        <taxon>SAR86 cluster</taxon>
    </lineage>
</organism>
<evidence type="ECO:0000313" key="2">
    <source>
        <dbReference type="EMBL" id="KRO96437.1"/>
    </source>
</evidence>
<evidence type="ECO:0000313" key="3">
    <source>
        <dbReference type="Proteomes" id="UP000051027"/>
    </source>
</evidence>
<keyword evidence="1" id="KW-0812">Transmembrane</keyword>
<sequence length="1147" mass="127689">MSSGQMKKISISILFLTSILSWVLLLMISAIMFFPGSTLKIISSSMPDTYNISYSELQNQGSPLNPILLFTNLEITKNGSNLFGAKKIKIGLPLSLNLIFGRMELNSLQIKDAFIVLESSQNKPASFPKIIFSQNIALDIANFSISNMESNLLINGELDSLLPGLANGYFNITHGEHISNFSVSSDGSTSNFFLSFKEFNWMQFSLNSMFSPLSSMYIGGTLLGSMNSQGSSMEGSISYQETNFGSMTAKKNHGSFVFKSNHKMATLLLKEFLQPFVDEQYPILFNLTKQSIAVPKLFLNNQLIQQNTPKFSNLALENLVASFDGGILRYSGAVSDLDLVDVYFSEIINLKGGFSGMNKAIDFYVESSQSFIRDGDDGLHPLAINAAGTFIDQEFNLEGHIKELIGDLRLRLSFSPDQQIPFTLKLSGQNISKKIILSSIPRSLAKVRSFIDLNIKPGKLNGIFLEYLAPTRSQDQHLILKLSMEDAALAISPEINLRFGNNLLEIQNEHLYFFASPGAVNQFSIQSIAATLNFSNQMLWYKSTHNFSSSDMQAILQEPSQSLGNIVAQGFSKGQFNFSSQDHHNFLSIKAQDFSVPIYNEYFLQILQAQLFISNLSQVNGLMDGQILGEDASIFVKGKNLLSSYELDFSTQIPLQTEDIFPQSFLGKLSGKDIFYLELAVGENLLPRLNIFSDLKNIQFDSNFSFLSKKKSSTLPTQIVLSNFSKPALFLSNELMELNLYSLRSLEGHLVIGGELPPKFSYLKQAPGLNIYLALDLLTSKMIDSWPSPQASIPRQPIQNFIVDIQNLEILGNQYNEVTGIFSIGESSVKGQIESSKLNVKLNQDNSGFLKLEFNNTHVQDAHFLSAHTTSGNMPKLNARIIAENSSLGELKIKSLDMYLLKNKNITTFNNINLSSNFLSISPLSDQSNAYFSIDDRLKLFKLKGKYLMKDSSRIPVIQNLANFSYFNGDINLQWKDLQKLQDIEGNLNFILKDLLVENKTSSSIAFNLLGVLNLKNILGKVANLDLTMSEFTSTQLSRVEGDLIFSKSKARLASPIFIETNAAKMKWIGSINKNNKGELSELDLNLDLRVRIGENIPWYSALLGGLPAIAGSAIISEIFETNIDSLSNYQYEVSGFLAEPKIHRIN</sequence>
<dbReference type="Proteomes" id="UP000051027">
    <property type="component" value="Unassembled WGS sequence"/>
</dbReference>
<protein>
    <recommendedName>
        <fullName evidence="4">AsmA-like C-terminal domain-containing protein</fullName>
    </recommendedName>
</protein>
<name>A0A0R2UAD0_9GAMM</name>
<reference evidence="2 3" key="1">
    <citation type="submission" date="2015-10" db="EMBL/GenBank/DDBJ databases">
        <title>Metagenome-Assembled Genomes uncover a global brackish microbiome.</title>
        <authorList>
            <person name="Hugerth L.W."/>
            <person name="Larsson J."/>
            <person name="Alneberg J."/>
            <person name="Lindh M.V."/>
            <person name="Legrand C."/>
            <person name="Pinhassi J."/>
            <person name="Andersson A.F."/>
        </authorList>
    </citation>
    <scope>NUCLEOTIDE SEQUENCE [LARGE SCALE GENOMIC DNA]</scope>
    <source>
        <strain evidence="2">BACL1 MAG-120820-bin45</strain>
    </source>
</reference>
<comment type="caution">
    <text evidence="2">The sequence shown here is derived from an EMBL/GenBank/DDBJ whole genome shotgun (WGS) entry which is preliminary data.</text>
</comment>
<feature type="transmembrane region" description="Helical" evidence="1">
    <location>
        <begin position="12"/>
        <end position="34"/>
    </location>
</feature>
<accession>A0A0R2UAD0</accession>
<dbReference type="AlphaFoldDB" id="A0A0R2UAD0"/>
<proteinExistence type="predicted"/>
<evidence type="ECO:0008006" key="4">
    <source>
        <dbReference type="Google" id="ProtNLM"/>
    </source>
</evidence>